<dbReference type="InterPro" id="IPR007502">
    <property type="entry name" value="Helicase-assoc_dom"/>
</dbReference>
<dbReference type="InterPro" id="IPR027417">
    <property type="entry name" value="P-loop_NTPase"/>
</dbReference>
<dbReference type="RefSeq" id="WP_184430867.1">
    <property type="nucleotide sequence ID" value="NZ_JACIGI010000001.1"/>
</dbReference>
<organism evidence="8 9">
    <name type="scientific">Roseospira goensis</name>
    <dbReference type="NCBI Taxonomy" id="391922"/>
    <lineage>
        <taxon>Bacteria</taxon>
        <taxon>Pseudomonadati</taxon>
        <taxon>Pseudomonadota</taxon>
        <taxon>Alphaproteobacteria</taxon>
        <taxon>Rhodospirillales</taxon>
        <taxon>Rhodospirillaceae</taxon>
        <taxon>Roseospira</taxon>
    </lineage>
</organism>
<keyword evidence="4" id="KW-0067">ATP-binding</keyword>
<keyword evidence="2 8" id="KW-0378">Hydrolase</keyword>
<dbReference type="EMBL" id="JACIGI010000001">
    <property type="protein sequence ID" value="MBB4284391.1"/>
    <property type="molecule type" value="Genomic_DNA"/>
</dbReference>
<dbReference type="PIRSF" id="PIRSF005496">
    <property type="entry name" value="ATP_hel_hrpB"/>
    <property type="match status" value="1"/>
</dbReference>
<name>A0A7W6RW97_9PROT</name>
<dbReference type="PROSITE" id="PS51192">
    <property type="entry name" value="HELICASE_ATP_BIND_1"/>
    <property type="match status" value="1"/>
</dbReference>
<dbReference type="AlphaFoldDB" id="A0A7W6RW97"/>
<dbReference type="InterPro" id="IPR049614">
    <property type="entry name" value="HrpB_DEXH"/>
</dbReference>
<dbReference type="EC" id="3.6.4.13" evidence="8"/>
<gene>
    <name evidence="8" type="ORF">GGD88_000097</name>
</gene>
<dbReference type="SMART" id="SM00490">
    <property type="entry name" value="HELICc"/>
    <property type="match status" value="1"/>
</dbReference>
<dbReference type="InterPro" id="IPR011545">
    <property type="entry name" value="DEAD/DEAH_box_helicase_dom"/>
</dbReference>
<feature type="domain" description="Helicase C-terminal" evidence="7">
    <location>
        <begin position="212"/>
        <end position="376"/>
    </location>
</feature>
<evidence type="ECO:0000259" key="6">
    <source>
        <dbReference type="PROSITE" id="PS51192"/>
    </source>
</evidence>
<keyword evidence="3 8" id="KW-0347">Helicase</keyword>
<feature type="compositionally biased region" description="Low complexity" evidence="5">
    <location>
        <begin position="827"/>
        <end position="838"/>
    </location>
</feature>
<dbReference type="PROSITE" id="PS51194">
    <property type="entry name" value="HELICASE_CTER"/>
    <property type="match status" value="1"/>
</dbReference>
<evidence type="ECO:0000313" key="9">
    <source>
        <dbReference type="Proteomes" id="UP000555728"/>
    </source>
</evidence>
<dbReference type="GO" id="GO:0005524">
    <property type="term" value="F:ATP binding"/>
    <property type="evidence" value="ECO:0007669"/>
    <property type="project" value="UniProtKB-KW"/>
</dbReference>
<feature type="region of interest" description="Disordered" evidence="5">
    <location>
        <begin position="817"/>
        <end position="846"/>
    </location>
</feature>
<keyword evidence="9" id="KW-1185">Reference proteome</keyword>
<dbReference type="Pfam" id="PF00270">
    <property type="entry name" value="DEAD"/>
    <property type="match status" value="1"/>
</dbReference>
<dbReference type="Pfam" id="PF00271">
    <property type="entry name" value="Helicase_C"/>
    <property type="match status" value="1"/>
</dbReference>
<dbReference type="InterPro" id="IPR056329">
    <property type="entry name" value="CON_HrpB"/>
</dbReference>
<comment type="caution">
    <text evidence="8">The sequence shown here is derived from an EMBL/GenBank/DDBJ whole genome shotgun (WGS) entry which is preliminary data.</text>
</comment>
<dbReference type="InterPro" id="IPR001650">
    <property type="entry name" value="Helicase_C-like"/>
</dbReference>
<evidence type="ECO:0000256" key="3">
    <source>
        <dbReference type="ARBA" id="ARBA00022806"/>
    </source>
</evidence>
<dbReference type="NCBIfam" id="TIGR01970">
    <property type="entry name" value="DEAH_box_HrpB"/>
    <property type="match status" value="1"/>
</dbReference>
<reference evidence="8 9" key="1">
    <citation type="submission" date="2020-08" db="EMBL/GenBank/DDBJ databases">
        <title>Genome sequencing of Purple Non-Sulfur Bacteria from various extreme environments.</title>
        <authorList>
            <person name="Mayer M."/>
        </authorList>
    </citation>
    <scope>NUCLEOTIDE SEQUENCE [LARGE SCALE GENOMIC DNA]</scope>
    <source>
        <strain evidence="8 9">JA135</strain>
    </source>
</reference>
<dbReference type="SUPFAM" id="SSF52540">
    <property type="entry name" value="P-loop containing nucleoside triphosphate hydrolases"/>
    <property type="match status" value="2"/>
</dbReference>
<dbReference type="InterPro" id="IPR014001">
    <property type="entry name" value="Helicase_ATP-bd"/>
</dbReference>
<evidence type="ECO:0000256" key="4">
    <source>
        <dbReference type="ARBA" id="ARBA00022840"/>
    </source>
</evidence>
<evidence type="ECO:0000259" key="7">
    <source>
        <dbReference type="PROSITE" id="PS51194"/>
    </source>
</evidence>
<feature type="domain" description="Helicase ATP-binding" evidence="6">
    <location>
        <begin position="20"/>
        <end position="184"/>
    </location>
</feature>
<dbReference type="Pfam" id="PF08482">
    <property type="entry name" value="HrpB_C"/>
    <property type="match status" value="1"/>
</dbReference>
<dbReference type="PANTHER" id="PTHR43519">
    <property type="entry name" value="ATP-DEPENDENT RNA HELICASE HRPB"/>
    <property type="match status" value="1"/>
</dbReference>
<evidence type="ECO:0000256" key="5">
    <source>
        <dbReference type="SAM" id="MobiDB-lite"/>
    </source>
</evidence>
<dbReference type="CDD" id="cd18791">
    <property type="entry name" value="SF2_C_RHA"/>
    <property type="match status" value="1"/>
</dbReference>
<keyword evidence="1" id="KW-0547">Nucleotide-binding</keyword>
<dbReference type="Pfam" id="PF24473">
    <property type="entry name" value="CON_HrpB"/>
    <property type="match status" value="1"/>
</dbReference>
<dbReference type="GO" id="GO:0003676">
    <property type="term" value="F:nucleic acid binding"/>
    <property type="evidence" value="ECO:0007669"/>
    <property type="project" value="InterPro"/>
</dbReference>
<protein>
    <submittedName>
        <fullName evidence="8">ATP-dependent helicase HrpB</fullName>
        <ecNumber evidence="8">3.6.4.13</ecNumber>
    </submittedName>
</protein>
<dbReference type="GO" id="GO:0016787">
    <property type="term" value="F:hydrolase activity"/>
    <property type="evidence" value="ECO:0007669"/>
    <property type="project" value="UniProtKB-KW"/>
</dbReference>
<accession>A0A7W6RW97</accession>
<dbReference type="SMART" id="SM00487">
    <property type="entry name" value="DEXDc"/>
    <property type="match status" value="1"/>
</dbReference>
<dbReference type="CDD" id="cd17990">
    <property type="entry name" value="DEXHc_HrpB"/>
    <property type="match status" value="1"/>
</dbReference>
<dbReference type="FunFam" id="3.40.50.300:FF:002125">
    <property type="entry name" value="ATP-dependent helicase HrpB"/>
    <property type="match status" value="1"/>
</dbReference>
<dbReference type="SMART" id="SM00847">
    <property type="entry name" value="HA2"/>
    <property type="match status" value="1"/>
</dbReference>
<proteinExistence type="predicted"/>
<dbReference type="PANTHER" id="PTHR43519:SF1">
    <property type="entry name" value="ATP-DEPENDENT RNA HELICASE HRPB"/>
    <property type="match status" value="1"/>
</dbReference>
<sequence length="846" mass="89342">MSILPPRLSLPVEAVLPDLSTALARGPNAVLIAPPGAGKTTRVPLALLDAPWLGGQRLLMLEPRRMAARAAARFMAATLGEPVGETVGYRVRLDSAVGPRTRIEVVTEGILTRRLQDDPALEGVGAVLFDEFHERALQADLGLALCLDAQGALRPDLRLLVMSATLEGAAVARLLGDAPVIESAGRQHPVTIHHHPAPAPGLDGLARAVAARVRAALADEPTGDVLAFLPGEREIRAVAAALEPLPGARVRPLYGALPADRQDAALRPDPGGARRVVLATAIAETSLTIDGVRIVVDAGLARVPRFDPGRGLTRLDTVPASQASADQRAGRAGRLGPGVCHRLWPQAAHGARPPFSRPELLEADLAPLVLELAAWGVADPAALAWLDPPPAGAWAAARDLLHGLGALDAAGRVTAHGRALVRLPLHPRLAHMVVTGVDRGLGGLAADIAALLSERDPLRGAPGGRDADLRHRLDLLAGRRPADRTQAGAVPRIRAAARQIRRLAGGRDGATPAADTDPGALLALAYPDRIARRRAGPQAGRFQLSGGRGVTLDPADPLAAADWLAVADLSDRPGAEARVRLAAPLEAAEVMAGRIAALETADEIAWSAREAAVLARRRTRLGALLLTETPLPDPDPAAVTAALLDGVRQMGLAALPWTPAAARWCARVRFLAHVDGPQAGWPDLSDAALLATLEHWLAPYVAGLNRRAHLERLDLRAALSALLPWERARDLEARAPSHLTVPTGSRLALDYDDPEGPALAVRVQELFGLDVHPTLASGRVPVVLRLLSPARRPVQITRDLPGFWRGAWAEVRKEMKGRYPKHPWPADPTTAPPTTRTKAAARRDTG</sequence>
<dbReference type="Gene3D" id="1.20.120.1080">
    <property type="match status" value="1"/>
</dbReference>
<evidence type="ECO:0000256" key="1">
    <source>
        <dbReference type="ARBA" id="ARBA00022741"/>
    </source>
</evidence>
<dbReference type="InterPro" id="IPR013689">
    <property type="entry name" value="RNA_helicase_ATP-dep_HrpB_C"/>
</dbReference>
<dbReference type="GO" id="GO:0003724">
    <property type="term" value="F:RNA helicase activity"/>
    <property type="evidence" value="ECO:0007669"/>
    <property type="project" value="UniProtKB-EC"/>
</dbReference>
<evidence type="ECO:0000256" key="2">
    <source>
        <dbReference type="ARBA" id="ARBA00022801"/>
    </source>
</evidence>
<dbReference type="Proteomes" id="UP000555728">
    <property type="component" value="Unassembled WGS sequence"/>
</dbReference>
<dbReference type="InterPro" id="IPR010225">
    <property type="entry name" value="HrpB"/>
</dbReference>
<dbReference type="Gene3D" id="3.40.50.300">
    <property type="entry name" value="P-loop containing nucleotide triphosphate hydrolases"/>
    <property type="match status" value="2"/>
</dbReference>
<evidence type="ECO:0000313" key="8">
    <source>
        <dbReference type="EMBL" id="MBB4284391.1"/>
    </source>
</evidence>